<feature type="signal peptide" evidence="1">
    <location>
        <begin position="1"/>
        <end position="17"/>
    </location>
</feature>
<keyword evidence="1" id="KW-0732">Signal</keyword>
<protein>
    <submittedName>
        <fullName evidence="2">Uncharacterized protein</fullName>
    </submittedName>
</protein>
<feature type="chain" id="PRO_5002431805" evidence="1">
    <location>
        <begin position="18"/>
        <end position="53"/>
    </location>
</feature>
<proteinExistence type="predicted"/>
<organism evidence="2">
    <name type="scientific">Anguilla anguilla</name>
    <name type="common">European freshwater eel</name>
    <name type="synonym">Muraena anguilla</name>
    <dbReference type="NCBI Taxonomy" id="7936"/>
    <lineage>
        <taxon>Eukaryota</taxon>
        <taxon>Metazoa</taxon>
        <taxon>Chordata</taxon>
        <taxon>Craniata</taxon>
        <taxon>Vertebrata</taxon>
        <taxon>Euteleostomi</taxon>
        <taxon>Actinopterygii</taxon>
        <taxon>Neopterygii</taxon>
        <taxon>Teleostei</taxon>
        <taxon>Anguilliformes</taxon>
        <taxon>Anguillidae</taxon>
        <taxon>Anguilla</taxon>
    </lineage>
</organism>
<accession>A0A0E9RT94</accession>
<reference evidence="2" key="1">
    <citation type="submission" date="2014-11" db="EMBL/GenBank/DDBJ databases">
        <authorList>
            <person name="Amaro Gonzalez C."/>
        </authorList>
    </citation>
    <scope>NUCLEOTIDE SEQUENCE</scope>
</reference>
<evidence type="ECO:0000313" key="2">
    <source>
        <dbReference type="EMBL" id="JAH32067.1"/>
    </source>
</evidence>
<name>A0A0E9RT94_ANGAN</name>
<evidence type="ECO:0000256" key="1">
    <source>
        <dbReference type="SAM" id="SignalP"/>
    </source>
</evidence>
<dbReference type="EMBL" id="GBXM01076510">
    <property type="protein sequence ID" value="JAH32067.1"/>
    <property type="molecule type" value="Transcribed_RNA"/>
</dbReference>
<sequence length="53" mass="5817">MNLIGCFWLSAVTVTFSHLGPLRNNAIIPKNDFPFRCAITCGNTDVPANSIHK</sequence>
<reference evidence="2" key="2">
    <citation type="journal article" date="2015" name="Fish Shellfish Immunol.">
        <title>Early steps in the European eel (Anguilla anguilla)-Vibrio vulnificus interaction in the gills: Role of the RtxA13 toxin.</title>
        <authorList>
            <person name="Callol A."/>
            <person name="Pajuelo D."/>
            <person name="Ebbesson L."/>
            <person name="Teles M."/>
            <person name="MacKenzie S."/>
            <person name="Amaro C."/>
        </authorList>
    </citation>
    <scope>NUCLEOTIDE SEQUENCE</scope>
</reference>
<dbReference type="AlphaFoldDB" id="A0A0E9RT94"/>